<dbReference type="Pfam" id="PF00754">
    <property type="entry name" value="F5_F8_type_C"/>
    <property type="match status" value="13"/>
</dbReference>
<organism evidence="2 3">
    <name type="scientific">Actinia tenebrosa</name>
    <name type="common">Australian red waratah sea anemone</name>
    <dbReference type="NCBI Taxonomy" id="6105"/>
    <lineage>
        <taxon>Eukaryota</taxon>
        <taxon>Metazoa</taxon>
        <taxon>Cnidaria</taxon>
        <taxon>Anthozoa</taxon>
        <taxon>Hexacorallia</taxon>
        <taxon>Actiniaria</taxon>
        <taxon>Actiniidae</taxon>
        <taxon>Actinia</taxon>
    </lineage>
</organism>
<feature type="domain" description="F5/8 type C" evidence="1">
    <location>
        <begin position="275"/>
        <end position="417"/>
    </location>
</feature>
<feature type="domain" description="F5/8 type C" evidence="1">
    <location>
        <begin position="1342"/>
        <end position="1496"/>
    </location>
</feature>
<feature type="domain" description="F5/8 type C" evidence="1">
    <location>
        <begin position="578"/>
        <end position="730"/>
    </location>
</feature>
<dbReference type="SUPFAM" id="SSF49785">
    <property type="entry name" value="Galactose-binding domain-like"/>
    <property type="match status" value="14"/>
</dbReference>
<feature type="domain" description="F5/8 type C" evidence="1">
    <location>
        <begin position="1"/>
        <end position="126"/>
    </location>
</feature>
<feature type="domain" description="F5/8 type C" evidence="1">
    <location>
        <begin position="1499"/>
        <end position="1644"/>
    </location>
</feature>
<dbReference type="PANTHER" id="PTHR24543">
    <property type="entry name" value="MULTICOPPER OXIDASE-RELATED"/>
    <property type="match status" value="1"/>
</dbReference>
<reference evidence="3" key="1">
    <citation type="submission" date="2025-08" db="UniProtKB">
        <authorList>
            <consortium name="RefSeq"/>
        </authorList>
    </citation>
    <scope>IDENTIFICATION</scope>
    <source>
        <tissue evidence="3">Tentacle</tissue>
    </source>
</reference>
<keyword evidence="2" id="KW-1185">Reference proteome</keyword>
<dbReference type="InterPro" id="IPR008979">
    <property type="entry name" value="Galactose-bd-like_sf"/>
</dbReference>
<feature type="domain" description="F5/8 type C" evidence="1">
    <location>
        <begin position="1951"/>
        <end position="2093"/>
    </location>
</feature>
<sequence length="2097" mass="238506">MPGRSDPWYGRLGNESKKSWCATTLDINQFLQIDYGPNLRRFTGIVTQGSHNYDHWVTSYTLSHSMDGNNWIQYKESGVEKVFTGNNDRTTNVYHLLNKSINATFLRFHPKTWNVEICMRVEAYGCDAFSQPLGLENGNVPDANMRSRSDVSYEYAKYARLNNVKALRASVTNLEFLEINLGETLKVITAVATQGHGSRKEWIKEYSLSYSLEAAEWFNCMEHGEEKMFVGNSDQHTVVKHVLTHNITALLVRFHFIQYYFYPSIRVELYGGEVCSDPFGMENNQIPDSSISATANSGIGKEAKNARLNNAAAWCGVTNQDYLQIDLGRVRKLHKVATQGHPSLKQWVTKFAFHYSLDNVHWYQYERTEDVKQFTANTDQKTIVYTKLNKIRQARYVRFQPITWNTGACMRVEIYGCEDCIEPLGAERGLIPDSALTASSWYDIDHEPWLGRLYETRGEKAWCAKTNDGNQYLQVDLGYLSRVTGVATQGRNRHSWWGLKQPAWVTAYKLSLSNHTVVWTVYQEDGANDKVFIGNLASYDVVRHPLINQKVTRYLRFIPTTWEIWTCMRVEIYGCKDCDYPLGMEFYHIKREAILESSGKYLSRSLQTGIPRSARLNFDNVHGWVSATSKEHVFLEIDLGVERVSVTAVASQGDGVKERGVYEYALSFSTDRLDWFDYREEWQTKVFKASKSRYQATKRYLKQPVITRYVRFWPKLYIELVIMRVEVFGCRGCSQLLSLLAPSVIDSTKFFTGSNTSMVSWNQQVRLNDAEPANTWCGSGKDGEFFRLNFGTLKEVRSIYIQGHPTDAKWVKEISMRYSTDGIFFKTYSGYYHKKVFEANTDNQNITVVNLSPKLVALILDIYPKTWNNIPCMRIEVYGDQDCFDPIGMENHLVPNEAITATGWISVDHNPSQARLKNIHGQGAWCSHVNDAHQFLEIKLSRLHHITRVATQGRYPVPGCEVGDAWVTQYSIEYSKDGFSWQFYQENGVNKVFTANQEMINVVSNDFLNPILAIKVRIRPVQWNRKICLRVELYGCKGFFSPVGMENNDIPDGNIMGEVHEERKHYRLNLPYQPKLTGSSYTQDGTDHFVRITFGYIPFMVTGIAMQGRNNEDQYVINYVLLFSRDLGEWFNYVEDGETKVLSAAKYDDNIGIVVKQFRYEVKARAAKVIIKLFSRIPAFRVEFYGYPVDNAALGMSSGAIPDSAITASSFKTGYEPNKARLKATGHDNWCADEPIVNEFIKVGIGRMVVVTEIALGGGLQNGDGRVSKYTVSHSVDGKIWEVYHGEEELYNEGFLMANNALEGEKKTLRFPFRARYVKVIPNTFHGPVPCLTLELYGKEDCEDMVGVSDWKIPKTAMTASSSISGNYPPWMARLGSSDFGGAWCARLNDANQFLQVDLLSKHKITKIKIQGKGSQTDLPTIPESWVKTFTLSYSDDGFSWQDVLEGEIVKIFSGNTNGYRIETVTINTEVKGRFIRIHPKTWQNHICLRIELLGCEECGDPLGMENYNIPLRNIEASTDSGNLPSSRLNRSGPSKYFCILSTTNDDFLQINVGRAAKGISAVAVQGRFCCETFIQEFLFKYSRDGINYVTYKFNGKDKILKGPVGEHEMIRHRFERRIVATHVRIVILEYQAAICLQAELYGCEACSESRGFGHHRITSYTLSASSNGASVSDAEVSSLNSAWCAASDDSNPYLQAQFTSSQVITKIVTMGHPVNGQYVSKYKITYSTDGVTWKTHYEDESETVVSEYINRERSLAEGHFHELQFPIEAKYIKIGIIPAVGRCMKVAFYGHDVCNSDLGMEDSRIPDSALTASSSRGHQFSPANARLNHHLGQGAWCSKENTSGQYLQIDLGLLYRVKGVALQAKTKTQSLNDTKAWVKKFTLKYSRDGGQWNEYFENGILMEFPGITKAYQTVKKDLKNEVVTRFVRIVAKEWESRICMRVELYGCKACSEPLGMENYQIPESQLASTHKAETHGRLGNHRKDRWYSANSAPEPYFQINLGKKKVVTAVATQGRRTGLSIKLHEYNIQYSDDGSSWANYTENQVVKGFAGYTTQQEIVQQYLPYNITTQYIRFLPKVWVKSIELKTEVYGCEVSP</sequence>
<dbReference type="PROSITE" id="PS50022">
    <property type="entry name" value="FA58C_3"/>
    <property type="match status" value="13"/>
</dbReference>
<feature type="domain" description="F5/8 type C" evidence="1">
    <location>
        <begin position="420"/>
        <end position="575"/>
    </location>
</feature>
<dbReference type="InterPro" id="IPR000421">
    <property type="entry name" value="FA58C"/>
</dbReference>
<accession>A0A6P8GXP5</accession>
<dbReference type="SMART" id="SM00231">
    <property type="entry name" value="FA58C"/>
    <property type="match status" value="13"/>
</dbReference>
<dbReference type="PROSITE" id="PS01285">
    <property type="entry name" value="FA58C_1"/>
    <property type="match status" value="3"/>
</dbReference>
<dbReference type="InParanoid" id="A0A6P8GXP5"/>
<feature type="domain" description="F5/8 type C" evidence="1">
    <location>
        <begin position="1189"/>
        <end position="1339"/>
    </location>
</feature>
<evidence type="ECO:0000313" key="3">
    <source>
        <dbReference type="RefSeq" id="XP_031549039.1"/>
    </source>
</evidence>
<dbReference type="GeneID" id="116286593"/>
<dbReference type="CDD" id="cd00057">
    <property type="entry name" value="FA58C"/>
    <property type="match status" value="8"/>
</dbReference>
<protein>
    <submittedName>
        <fullName evidence="3">Uncharacterized protein LOC116286593</fullName>
    </submittedName>
</protein>
<dbReference type="RefSeq" id="XP_031549039.1">
    <property type="nucleotide sequence ID" value="XM_031693179.1"/>
</dbReference>
<dbReference type="Gene3D" id="2.60.120.260">
    <property type="entry name" value="Galactose-binding domain-like"/>
    <property type="match status" value="14"/>
</dbReference>
<proteinExistence type="predicted"/>
<dbReference type="PANTHER" id="PTHR24543:SF291">
    <property type="entry name" value="SMOKE ALARM, ISOFORM D"/>
    <property type="match status" value="1"/>
</dbReference>
<feature type="domain" description="F5/8 type C" evidence="1">
    <location>
        <begin position="883"/>
        <end position="1036"/>
    </location>
</feature>
<feature type="domain" description="F5/8 type C" evidence="1">
    <location>
        <begin position="128"/>
        <end position="272"/>
    </location>
</feature>
<name>A0A6P8GXP5_ACTTE</name>
<evidence type="ECO:0000259" key="1">
    <source>
        <dbReference type="PROSITE" id="PS50022"/>
    </source>
</evidence>
<dbReference type="FunFam" id="2.60.120.260:FF:000016">
    <property type="entry name" value="Contactin-associated protein-like 4 isoform 1"/>
    <property type="match status" value="6"/>
</dbReference>
<dbReference type="PROSITE" id="PS01286">
    <property type="entry name" value="FA58C_2"/>
    <property type="match status" value="5"/>
</dbReference>
<feature type="domain" description="F5/8 type C" evidence="1">
    <location>
        <begin position="733"/>
        <end position="880"/>
    </location>
</feature>
<evidence type="ECO:0000313" key="2">
    <source>
        <dbReference type="Proteomes" id="UP000515163"/>
    </source>
</evidence>
<feature type="domain" description="F5/8 type C" evidence="1">
    <location>
        <begin position="1795"/>
        <end position="1948"/>
    </location>
</feature>
<gene>
    <name evidence="3" type="primary">LOC116286593</name>
</gene>
<dbReference type="OrthoDB" id="5981397at2759"/>
<dbReference type="Proteomes" id="UP000515163">
    <property type="component" value="Unplaced"/>
</dbReference>
<dbReference type="KEGG" id="aten:116286593"/>
<feature type="domain" description="F5/8 type C" evidence="1">
    <location>
        <begin position="1647"/>
        <end position="1775"/>
    </location>
</feature>